<keyword evidence="2" id="KW-0472">Membrane</keyword>
<keyword evidence="2" id="KW-0812">Transmembrane</keyword>
<name>A0A6J8BN78_MYTCO</name>
<reference evidence="3 4" key="1">
    <citation type="submission" date="2020-06" db="EMBL/GenBank/DDBJ databases">
        <authorList>
            <person name="Li R."/>
            <person name="Bekaert M."/>
        </authorList>
    </citation>
    <scope>NUCLEOTIDE SEQUENCE [LARGE SCALE GENOMIC DNA]</scope>
    <source>
        <strain evidence="4">wild</strain>
    </source>
</reference>
<accession>A0A6J8BN78</accession>
<dbReference type="Proteomes" id="UP000507470">
    <property type="component" value="Unassembled WGS sequence"/>
</dbReference>
<evidence type="ECO:0000256" key="1">
    <source>
        <dbReference type="SAM" id="MobiDB-lite"/>
    </source>
</evidence>
<feature type="region of interest" description="Disordered" evidence="1">
    <location>
        <begin position="407"/>
        <end position="431"/>
    </location>
</feature>
<feature type="region of interest" description="Disordered" evidence="1">
    <location>
        <begin position="553"/>
        <end position="707"/>
    </location>
</feature>
<feature type="compositionally biased region" description="Polar residues" evidence="1">
    <location>
        <begin position="354"/>
        <end position="365"/>
    </location>
</feature>
<gene>
    <name evidence="3" type="ORF">MCOR_20697</name>
</gene>
<proteinExistence type="predicted"/>
<feature type="compositionally biased region" description="Polar residues" evidence="1">
    <location>
        <begin position="421"/>
        <end position="431"/>
    </location>
</feature>
<keyword evidence="2" id="KW-1133">Transmembrane helix</keyword>
<dbReference type="AlphaFoldDB" id="A0A6J8BN78"/>
<evidence type="ECO:0000256" key="2">
    <source>
        <dbReference type="SAM" id="Phobius"/>
    </source>
</evidence>
<dbReference type="OrthoDB" id="6123759at2759"/>
<keyword evidence="4" id="KW-1185">Reference proteome</keyword>
<feature type="compositionally biased region" description="Basic and acidic residues" evidence="1">
    <location>
        <begin position="481"/>
        <end position="490"/>
    </location>
</feature>
<feature type="transmembrane region" description="Helical" evidence="2">
    <location>
        <begin position="50"/>
        <end position="70"/>
    </location>
</feature>
<sequence length="707" mass="78130">MCMIQCTHDAIFMIFLPFKSILKCITLHYDSKCSAPHVSTDMRSGTEKNYWMVNLVLTTLILAATIPSILTCGADQKERKDAYGASICCFTAHCNTSQRFRFCQKDQGYDICEDCPEDQYTNDYIDTSQWKEETDVCVLKPDCSAPEKVLVGNKCECDRSKGYYGTDPDNCSIKLNDCKKAGYQLDLNGNCIECGPNQFKPGRDQYGICQDKRKCKDEIITTTETATTTVSKQSDKTWIIGVVIAVLVAFLVCVMIVWYCKRRILREKLREFFNARCKECKRGDRHDPAENERMLNNVENGRFPNDIGRQSANGSIVNGHIIGSESHSIPNSTFQREQEISLDSHVPNGKPVVKSNTGSALSDTNMNKHDGQQNSYHMDSVNEQINDLAKSTFIDGSETASICENKIETKDRSKKPHSDSKPFNTLNADSLLQDDNSFGEQALNSESIFAHSSPQTQSSVPCDRDPDTIPKTMSDDFSVESVKEPGEESLSKNNSNGNIPAPGLFQSLQTVPNRQTDLNEINRQPNVPDSSATNPTVTKEILKPQIRVKPMAKVPPMRSTSTEQTNAQASGNGAEGFTASPTTVNGNDIQPAVNNDSHKVVANSPYGEYPDMRENNMEDATNPTQSPPQSIDGLGELRQQPSLTTNHESLPTEEMNHEDNNAQQLNLHQTASGNVLATPSSDNSGDLDSNQSSSQQETVNPAPDSIH</sequence>
<feature type="compositionally biased region" description="Polar residues" evidence="1">
    <location>
        <begin position="661"/>
        <end position="699"/>
    </location>
</feature>
<feature type="compositionally biased region" description="Polar residues" evidence="1">
    <location>
        <begin position="618"/>
        <end position="629"/>
    </location>
</feature>
<feature type="compositionally biased region" description="Polar residues" evidence="1">
    <location>
        <begin position="450"/>
        <end position="460"/>
    </location>
</feature>
<feature type="compositionally biased region" description="Polar residues" evidence="1">
    <location>
        <begin position="558"/>
        <end position="571"/>
    </location>
</feature>
<feature type="compositionally biased region" description="Polar residues" evidence="1">
    <location>
        <begin position="579"/>
        <end position="595"/>
    </location>
</feature>
<feature type="transmembrane region" description="Helical" evidence="2">
    <location>
        <begin position="238"/>
        <end position="260"/>
    </location>
</feature>
<organism evidence="3 4">
    <name type="scientific">Mytilus coruscus</name>
    <name type="common">Sea mussel</name>
    <dbReference type="NCBI Taxonomy" id="42192"/>
    <lineage>
        <taxon>Eukaryota</taxon>
        <taxon>Metazoa</taxon>
        <taxon>Spiralia</taxon>
        <taxon>Lophotrochozoa</taxon>
        <taxon>Mollusca</taxon>
        <taxon>Bivalvia</taxon>
        <taxon>Autobranchia</taxon>
        <taxon>Pteriomorphia</taxon>
        <taxon>Mytilida</taxon>
        <taxon>Mytiloidea</taxon>
        <taxon>Mytilidae</taxon>
        <taxon>Mytilinae</taxon>
        <taxon>Mytilus</taxon>
    </lineage>
</organism>
<evidence type="ECO:0000313" key="4">
    <source>
        <dbReference type="Proteomes" id="UP000507470"/>
    </source>
</evidence>
<protein>
    <submittedName>
        <fullName evidence="3">Uncharacterized protein</fullName>
    </submittedName>
</protein>
<feature type="region of interest" description="Disordered" evidence="1">
    <location>
        <begin position="345"/>
        <end position="372"/>
    </location>
</feature>
<feature type="region of interest" description="Disordered" evidence="1">
    <location>
        <begin position="450"/>
        <end position="505"/>
    </location>
</feature>
<feature type="compositionally biased region" description="Basic and acidic residues" evidence="1">
    <location>
        <begin position="407"/>
        <end position="420"/>
    </location>
</feature>
<dbReference type="EMBL" id="CACVKT020003687">
    <property type="protein sequence ID" value="CAC5385122.1"/>
    <property type="molecule type" value="Genomic_DNA"/>
</dbReference>
<feature type="compositionally biased region" description="Polar residues" evidence="1">
    <location>
        <begin position="639"/>
        <end position="649"/>
    </location>
</feature>
<evidence type="ECO:0000313" key="3">
    <source>
        <dbReference type="EMBL" id="CAC5385122.1"/>
    </source>
</evidence>